<dbReference type="InterPro" id="IPR017896">
    <property type="entry name" value="4Fe4S_Fe-S-bd"/>
</dbReference>
<evidence type="ECO:0000313" key="9">
    <source>
        <dbReference type="EMBL" id="WXA92252.1"/>
    </source>
</evidence>
<dbReference type="Proteomes" id="UP001379533">
    <property type="component" value="Chromosome"/>
</dbReference>
<keyword evidence="1" id="KW-0004">4Fe-4S</keyword>
<keyword evidence="7" id="KW-1133">Transmembrane helix</keyword>
<dbReference type="SUPFAM" id="SSF103501">
    <property type="entry name" value="Respiratory nitrate reductase 1 gamma chain"/>
    <property type="match status" value="1"/>
</dbReference>
<gene>
    <name evidence="9" type="ORF">LZC95_38080</name>
</gene>
<feature type="transmembrane region" description="Helical" evidence="7">
    <location>
        <begin position="139"/>
        <end position="156"/>
    </location>
</feature>
<feature type="transmembrane region" description="Helical" evidence="7">
    <location>
        <begin position="109"/>
        <end position="127"/>
    </location>
</feature>
<feature type="domain" description="4Fe-4S ferredoxin-type" evidence="8">
    <location>
        <begin position="342"/>
        <end position="372"/>
    </location>
</feature>
<dbReference type="SUPFAM" id="SSF46548">
    <property type="entry name" value="alpha-helical ferredoxin"/>
    <property type="match status" value="1"/>
</dbReference>
<evidence type="ECO:0000256" key="3">
    <source>
        <dbReference type="ARBA" id="ARBA00023002"/>
    </source>
</evidence>
<feature type="compositionally biased region" description="Basic and acidic residues" evidence="6">
    <location>
        <begin position="390"/>
        <end position="407"/>
    </location>
</feature>
<dbReference type="EMBL" id="CP089982">
    <property type="protein sequence ID" value="WXA92252.1"/>
    <property type="molecule type" value="Genomic_DNA"/>
</dbReference>
<dbReference type="InterPro" id="IPR051460">
    <property type="entry name" value="HdrC_iron-sulfur_subunit"/>
</dbReference>
<sequence length="801" mass="88248">MTVLLVVAFGAFAIAAGRRWLLLRTGRSADRFDRLGDRVKAVWRYAFVQEKMDYYQPAGIAHKLIFIGFVVLLLRTLILWGRGFSPSWNLLVLAPWMPLGKVYEFMKDTVGLMVITGVCIFFYYRVIRPMKRTTLSTEGLVILGIIFTMMVADMVYDGAAFVLAERDTSLCGITGHELVSADQCKAIATIVAPYGDEGHVGWSPFPSPAGTFFAMLFQGLSPTLLIVLAHAGFWIHSALVLLFLNLLPHSKHFHVITAIPNVFFRDLAPAGRLPLISATLPTPAPAADAPSTEGAAEGATEAAPPEKKPYSETLMELVGAAGESEDPTALPIGVGRIEHFSWKAILDFYTCTECGRCSDNCPAHRTGKVLSPKHLTLDLRNHLYSREKEFIHQKKENSSPEPKKEDASSQPNAEGAAEATKTANGVQAIDLVSNIIHPDVLWGCTTCRACEEQCPVMISYVDKIVDMRRNLVLVKGEFPHELQKPFQGMEVNGNPWNLSRMDRAGWAEGLEIPTFAERPNTPVLFWVGCAASYDDRAKKIARATARLLKKAGVDFAILAEEENCTGDPARRAGNEFLFAMLAETNAAVLNGYKEQGGIRQIVTTCPHCFNTLKNEYPDFDAKFEVVHHTDYLLGLLAQKKLDPQNPVTGRVVYHDSCYLGRYNGIFDSPRDILRAIPGVELVEAEYWTRQRGLCCGAGGAQMFMEEQNQNRVNVKRTLQLVDAVKQGTVASACPFCMTMLTDGLKSQNLEERYTTMDVAELLDRSCEETAIALPPTELPAVDLSIASNVDGEVNAPPPPGE</sequence>
<evidence type="ECO:0000313" key="10">
    <source>
        <dbReference type="Proteomes" id="UP001379533"/>
    </source>
</evidence>
<evidence type="ECO:0000256" key="6">
    <source>
        <dbReference type="SAM" id="MobiDB-lite"/>
    </source>
</evidence>
<feature type="region of interest" description="Disordered" evidence="6">
    <location>
        <begin position="390"/>
        <end position="421"/>
    </location>
</feature>
<protein>
    <submittedName>
        <fullName evidence="9">(Fe-S)-binding protein</fullName>
    </submittedName>
</protein>
<feature type="transmembrane region" description="Helical" evidence="7">
    <location>
        <begin position="60"/>
        <end position="80"/>
    </location>
</feature>
<keyword evidence="4" id="KW-0408">Iron</keyword>
<organism evidence="9 10">
    <name type="scientific">Pendulispora brunnea</name>
    <dbReference type="NCBI Taxonomy" id="2905690"/>
    <lineage>
        <taxon>Bacteria</taxon>
        <taxon>Pseudomonadati</taxon>
        <taxon>Myxococcota</taxon>
        <taxon>Myxococcia</taxon>
        <taxon>Myxococcales</taxon>
        <taxon>Sorangiineae</taxon>
        <taxon>Pendulisporaceae</taxon>
        <taxon>Pendulispora</taxon>
    </lineage>
</organism>
<dbReference type="InterPro" id="IPR036197">
    <property type="entry name" value="NarG-like_sf"/>
</dbReference>
<dbReference type="Pfam" id="PF13237">
    <property type="entry name" value="Fer4_10"/>
    <property type="match status" value="1"/>
</dbReference>
<evidence type="ECO:0000259" key="8">
    <source>
        <dbReference type="PROSITE" id="PS51379"/>
    </source>
</evidence>
<dbReference type="RefSeq" id="WP_394842869.1">
    <property type="nucleotide sequence ID" value="NZ_CP089982.1"/>
</dbReference>
<dbReference type="InterPro" id="IPR017900">
    <property type="entry name" value="4Fe4S_Fe_S_CS"/>
</dbReference>
<evidence type="ECO:0000256" key="4">
    <source>
        <dbReference type="ARBA" id="ARBA00023004"/>
    </source>
</evidence>
<feature type="transmembrane region" description="Helical" evidence="7">
    <location>
        <begin position="224"/>
        <end position="247"/>
    </location>
</feature>
<keyword evidence="7" id="KW-0812">Transmembrane</keyword>
<dbReference type="PANTHER" id="PTHR43255:SF1">
    <property type="entry name" value="IRON-SULFUR-BINDING OXIDOREDUCTASE FADF-RELATED"/>
    <property type="match status" value="1"/>
</dbReference>
<keyword evidence="5" id="KW-0411">Iron-sulfur</keyword>
<keyword evidence="10" id="KW-1185">Reference proteome</keyword>
<name>A0ABZ2K0I7_9BACT</name>
<keyword evidence="3" id="KW-0560">Oxidoreductase</keyword>
<dbReference type="PANTHER" id="PTHR43255">
    <property type="entry name" value="IRON-SULFUR-BINDING OXIDOREDUCTASE FADF-RELATED-RELATED"/>
    <property type="match status" value="1"/>
</dbReference>
<evidence type="ECO:0000256" key="1">
    <source>
        <dbReference type="ARBA" id="ARBA00022485"/>
    </source>
</evidence>
<dbReference type="Pfam" id="PF02754">
    <property type="entry name" value="CCG"/>
    <property type="match status" value="2"/>
</dbReference>
<dbReference type="InterPro" id="IPR004017">
    <property type="entry name" value="Cys_rich_dom"/>
</dbReference>
<accession>A0ABZ2K0I7</accession>
<evidence type="ECO:0000256" key="7">
    <source>
        <dbReference type="SAM" id="Phobius"/>
    </source>
</evidence>
<dbReference type="InterPro" id="IPR009051">
    <property type="entry name" value="Helical_ferredxn"/>
</dbReference>
<proteinExistence type="predicted"/>
<dbReference type="Gene3D" id="1.20.950.20">
    <property type="entry name" value="Transmembrane di-heme cytochromes, Chain C"/>
    <property type="match status" value="1"/>
</dbReference>
<keyword evidence="7" id="KW-0472">Membrane</keyword>
<dbReference type="Gene3D" id="1.10.1060.10">
    <property type="entry name" value="Alpha-helical ferredoxin"/>
    <property type="match status" value="1"/>
</dbReference>
<reference evidence="9 10" key="1">
    <citation type="submission" date="2021-12" db="EMBL/GenBank/DDBJ databases">
        <title>Discovery of the Pendulisporaceae a myxobacterial family with distinct sporulation behavior and unique specialized metabolism.</title>
        <authorList>
            <person name="Garcia R."/>
            <person name="Popoff A."/>
            <person name="Bader C.D."/>
            <person name="Loehr J."/>
            <person name="Walesch S."/>
            <person name="Walt C."/>
            <person name="Boldt J."/>
            <person name="Bunk B."/>
            <person name="Haeckl F.J.F.P.J."/>
            <person name="Gunesch A.P."/>
            <person name="Birkelbach J."/>
            <person name="Nuebel U."/>
            <person name="Pietschmann T."/>
            <person name="Bach T."/>
            <person name="Mueller R."/>
        </authorList>
    </citation>
    <scope>NUCLEOTIDE SEQUENCE [LARGE SCALE GENOMIC DNA]</scope>
    <source>
        <strain evidence="9 10">MSr12523</strain>
    </source>
</reference>
<dbReference type="PROSITE" id="PS51379">
    <property type="entry name" value="4FE4S_FER_2"/>
    <property type="match status" value="2"/>
</dbReference>
<feature type="domain" description="4Fe-4S ferredoxin-type" evidence="8">
    <location>
        <begin position="432"/>
        <end position="463"/>
    </location>
</feature>
<keyword evidence="2" id="KW-0479">Metal-binding</keyword>
<evidence type="ECO:0000256" key="5">
    <source>
        <dbReference type="ARBA" id="ARBA00023014"/>
    </source>
</evidence>
<evidence type="ECO:0000256" key="2">
    <source>
        <dbReference type="ARBA" id="ARBA00022723"/>
    </source>
</evidence>
<dbReference type="PROSITE" id="PS00198">
    <property type="entry name" value="4FE4S_FER_1"/>
    <property type="match status" value="1"/>
</dbReference>
<feature type="region of interest" description="Disordered" evidence="6">
    <location>
        <begin position="284"/>
        <end position="309"/>
    </location>
</feature>
<feature type="compositionally biased region" description="Low complexity" evidence="6">
    <location>
        <begin position="284"/>
        <end position="303"/>
    </location>
</feature>